<reference evidence="3" key="1">
    <citation type="submission" date="2014-11" db="EMBL/GenBank/DDBJ databases">
        <authorList>
            <person name="Otto D Thomas"/>
            <person name="Naeem Raeece"/>
        </authorList>
    </citation>
    <scope>NUCLEOTIDE SEQUENCE</scope>
</reference>
<protein>
    <recommendedName>
        <fullName evidence="4">Btz domain-containing protein</fullName>
    </recommendedName>
</protein>
<accession>A0A0G4F0E8</accession>
<feature type="compositionally biased region" description="Low complexity" evidence="1">
    <location>
        <begin position="54"/>
        <end position="63"/>
    </location>
</feature>
<feature type="compositionally biased region" description="Basic and acidic residues" evidence="1">
    <location>
        <begin position="187"/>
        <end position="210"/>
    </location>
</feature>
<feature type="region of interest" description="Disordered" evidence="1">
    <location>
        <begin position="131"/>
        <end position="210"/>
    </location>
</feature>
<evidence type="ECO:0008006" key="4">
    <source>
        <dbReference type="Google" id="ProtNLM"/>
    </source>
</evidence>
<feature type="compositionally biased region" description="Acidic residues" evidence="1">
    <location>
        <begin position="68"/>
        <end position="78"/>
    </location>
</feature>
<feature type="chain" id="PRO_5005187908" description="Btz domain-containing protein" evidence="2">
    <location>
        <begin position="20"/>
        <end position="336"/>
    </location>
</feature>
<evidence type="ECO:0000256" key="1">
    <source>
        <dbReference type="SAM" id="MobiDB-lite"/>
    </source>
</evidence>
<name>A0A0G4F0E8_9ALVE</name>
<proteinExistence type="predicted"/>
<dbReference type="PhylomeDB" id="A0A0G4F0E8"/>
<feature type="compositionally biased region" description="Low complexity" evidence="1">
    <location>
        <begin position="25"/>
        <end position="35"/>
    </location>
</feature>
<dbReference type="AlphaFoldDB" id="A0A0G4F0E8"/>
<sequence>MVKWLSPALLFALYQCSLGAPPDSTTGPATASQAQPPAPVPPPPEAKEAETDTETPMPTPMHEQQVEPMEEEFDEDDYPYSLEAYGDDDYEGMDDDYFEDADEDDEGARPIFLEDGKVLVPRMTWEVVDTIEGNTDSPEAPAGTSAENRKLQGYDRRGRYRRPRSNVRGWPPRGRRLGSDDSAGMTEKQDNEHLEQMDDESENRKLQGYDRRGRYRRPRSNVRGWPPRGRRLGFLADRSDDGAESRMLQRSGRSQRYRGPHRGWPPRGRRLGFFPDYMEASAQNRKLQRYDRRGRYIGPRSNIRGWPPRGRRLYQVPDIGRLRYEAEACVFADCGH</sequence>
<feature type="compositionally biased region" description="Basic and acidic residues" evidence="1">
    <location>
        <begin position="147"/>
        <end position="157"/>
    </location>
</feature>
<dbReference type="EMBL" id="CDMZ01000039">
    <property type="protein sequence ID" value="CEM05203.1"/>
    <property type="molecule type" value="Genomic_DNA"/>
</dbReference>
<evidence type="ECO:0000313" key="3">
    <source>
        <dbReference type="EMBL" id="CEM05203.1"/>
    </source>
</evidence>
<feature type="region of interest" description="Disordered" evidence="1">
    <location>
        <begin position="18"/>
        <end position="103"/>
    </location>
</feature>
<feature type="signal peptide" evidence="2">
    <location>
        <begin position="1"/>
        <end position="19"/>
    </location>
</feature>
<keyword evidence="2" id="KW-0732">Signal</keyword>
<dbReference type="VEuPathDB" id="CryptoDB:Cvel_14511"/>
<feature type="compositionally biased region" description="Acidic residues" evidence="1">
    <location>
        <begin position="85"/>
        <end position="103"/>
    </location>
</feature>
<evidence type="ECO:0000256" key="2">
    <source>
        <dbReference type="SAM" id="SignalP"/>
    </source>
</evidence>
<feature type="region of interest" description="Disordered" evidence="1">
    <location>
        <begin position="240"/>
        <end position="269"/>
    </location>
</feature>
<gene>
    <name evidence="3" type="ORF">Cvel_14511</name>
</gene>
<organism evidence="3">
    <name type="scientific">Chromera velia CCMP2878</name>
    <dbReference type="NCBI Taxonomy" id="1169474"/>
    <lineage>
        <taxon>Eukaryota</taxon>
        <taxon>Sar</taxon>
        <taxon>Alveolata</taxon>
        <taxon>Colpodellida</taxon>
        <taxon>Chromeraceae</taxon>
        <taxon>Chromera</taxon>
    </lineage>
</organism>